<keyword evidence="2" id="KW-1185">Reference proteome</keyword>
<organism evidence="1 2">
    <name type="scientific">Laspinema palackyanum D2a</name>
    <dbReference type="NCBI Taxonomy" id="2953684"/>
    <lineage>
        <taxon>Bacteria</taxon>
        <taxon>Bacillati</taxon>
        <taxon>Cyanobacteriota</taxon>
        <taxon>Cyanophyceae</taxon>
        <taxon>Oscillatoriophycideae</taxon>
        <taxon>Oscillatoriales</taxon>
        <taxon>Laspinemataceae</taxon>
        <taxon>Laspinema</taxon>
        <taxon>Laspinema palackyanum</taxon>
    </lineage>
</organism>
<name>A0ABT2MLT0_9CYAN</name>
<gene>
    <name evidence="1" type="ORF">NG799_04925</name>
</gene>
<dbReference type="EMBL" id="JAMXFF010000005">
    <property type="protein sequence ID" value="MCT7965678.1"/>
    <property type="molecule type" value="Genomic_DNA"/>
</dbReference>
<sequence length="212" mass="23502">MRQTLKLAPPGQPNGVANKAAPIAASPPWEEVVGVNAPTPAQLDNIKTQLDLVLLALECLADIGSEAILRTAEELGLESVVADRVSLWRLRQSNPIRKSQGGRKKLDVEEARSLVMIICHLAKTHHELIRRAVALLEQLTEQNRPPHEASILGDFIDTFCNTYQERMEDGDTTSPDLLTHLALKLLIDLLFYSGPSGHRRLWLALLDRSVSR</sequence>
<dbReference type="Pfam" id="PF11237">
    <property type="entry name" value="DUF3038"/>
    <property type="match status" value="1"/>
</dbReference>
<accession>A0ABT2MLT0</accession>
<comment type="caution">
    <text evidence="1">The sequence shown here is derived from an EMBL/GenBank/DDBJ whole genome shotgun (WGS) entry which is preliminary data.</text>
</comment>
<evidence type="ECO:0000313" key="1">
    <source>
        <dbReference type="EMBL" id="MCT7965678.1"/>
    </source>
</evidence>
<evidence type="ECO:0000313" key="2">
    <source>
        <dbReference type="Proteomes" id="UP001525890"/>
    </source>
</evidence>
<dbReference type="RefSeq" id="WP_368005368.1">
    <property type="nucleotide sequence ID" value="NZ_JAMXFF010000005.1"/>
</dbReference>
<dbReference type="InterPro" id="IPR021399">
    <property type="entry name" value="DUF3038"/>
</dbReference>
<proteinExistence type="predicted"/>
<dbReference type="Proteomes" id="UP001525890">
    <property type="component" value="Unassembled WGS sequence"/>
</dbReference>
<protein>
    <submittedName>
        <fullName evidence="1">DUF3038 domain-containing protein</fullName>
    </submittedName>
</protein>
<reference evidence="1 2" key="1">
    <citation type="journal article" date="2022" name="Front. Microbiol.">
        <title>High genomic differentiation and limited gene flow indicate recent cryptic speciation within the genus Laspinema (cyanobacteria).</title>
        <authorList>
            <person name="Stanojkovic A."/>
            <person name="Skoupy S."/>
            <person name="Skaloud P."/>
            <person name="Dvorak P."/>
        </authorList>
    </citation>
    <scope>NUCLEOTIDE SEQUENCE [LARGE SCALE GENOMIC DNA]</scope>
    <source>
        <strain evidence="1 2">D2a</strain>
    </source>
</reference>